<dbReference type="GO" id="GO:0005886">
    <property type="term" value="C:plasma membrane"/>
    <property type="evidence" value="ECO:0007669"/>
    <property type="project" value="UniProtKB-SubCell"/>
</dbReference>
<keyword evidence="1 7" id="KW-1003">Cell membrane</keyword>
<evidence type="ECO:0000256" key="2">
    <source>
        <dbReference type="ARBA" id="ARBA00022692"/>
    </source>
</evidence>
<comment type="similarity">
    <text evidence="6 7">Belongs to the FliO/MopB family.</text>
</comment>
<evidence type="ECO:0000313" key="9">
    <source>
        <dbReference type="Proteomes" id="UP000077255"/>
    </source>
</evidence>
<feature type="transmembrane region" description="Helical" evidence="7">
    <location>
        <begin position="28"/>
        <end position="48"/>
    </location>
</feature>
<keyword evidence="3 7" id="KW-1133">Transmembrane helix</keyword>
<evidence type="ECO:0000256" key="1">
    <source>
        <dbReference type="ARBA" id="ARBA00022475"/>
    </source>
</evidence>
<dbReference type="GO" id="GO:0044781">
    <property type="term" value="P:bacterial-type flagellum organization"/>
    <property type="evidence" value="ECO:0007669"/>
    <property type="project" value="UniProtKB-UniRule"/>
</dbReference>
<dbReference type="STRING" id="445710.ATSB10_20200"/>
<keyword evidence="2 7" id="KW-0812">Transmembrane</keyword>
<keyword evidence="9" id="KW-1185">Reference proteome</keyword>
<accession>A0A160N1T2</accession>
<dbReference type="Proteomes" id="UP000077255">
    <property type="component" value="Chromosome"/>
</dbReference>
<reference evidence="8 9" key="1">
    <citation type="submission" date="2016-02" db="EMBL/GenBank/DDBJ databases">
        <title>Complete genome sequencing and analysis of ATSB10, Dyella thiooxydans isolated from rhizosphere soil of sunflower (Helianthus annuus L.).</title>
        <authorList>
            <person name="Lee Y."/>
            <person name="Hwangbo K."/>
            <person name="Chung H."/>
            <person name="Yoo J."/>
            <person name="Kim K.Y."/>
            <person name="Sa T.M."/>
            <person name="Um Y."/>
            <person name="Madhaiyan M."/>
        </authorList>
    </citation>
    <scope>NUCLEOTIDE SEQUENCE [LARGE SCALE GENOMIC DNA]</scope>
    <source>
        <strain evidence="8 9">ATSB10</strain>
    </source>
</reference>
<dbReference type="KEGG" id="dtx:ATSB10_20200"/>
<protein>
    <recommendedName>
        <fullName evidence="7">Flagellar protein</fullName>
    </recommendedName>
</protein>
<dbReference type="InterPro" id="IPR052205">
    <property type="entry name" value="FliO/MopB"/>
</dbReference>
<evidence type="ECO:0000256" key="5">
    <source>
        <dbReference type="ARBA" id="ARBA00023143"/>
    </source>
</evidence>
<comment type="subcellular location">
    <subcellularLocation>
        <location evidence="7">Cell membrane</location>
    </subcellularLocation>
    <subcellularLocation>
        <location evidence="7">Bacterial flagellum basal body</location>
    </subcellularLocation>
</comment>
<dbReference type="RefSeq" id="WP_063672435.1">
    <property type="nucleotide sequence ID" value="NZ_CP014841.1"/>
</dbReference>
<evidence type="ECO:0000256" key="6">
    <source>
        <dbReference type="ARBA" id="ARBA00037937"/>
    </source>
</evidence>
<sequence length="133" mass="13897">MLTLLAQAAPAAAAAANTATDFNVGAELLRVVLSLAGIIGLIFAAGWLSKRLQARTVPGGRRIRCVETLAVGARDRVLLLEAHGKRLLVGAGPGGLRTLHVFDGELPPPEEAAPPAVPVPGFAELLNRWKRTP</sequence>
<evidence type="ECO:0000256" key="7">
    <source>
        <dbReference type="RuleBase" id="RU362064"/>
    </source>
</evidence>
<dbReference type="AlphaFoldDB" id="A0A160N1T2"/>
<dbReference type="NCBIfam" id="TIGR03500">
    <property type="entry name" value="FliO_TIGR"/>
    <property type="match status" value="1"/>
</dbReference>
<organism evidence="8 9">
    <name type="scientific">Dyella thiooxydans</name>
    <dbReference type="NCBI Taxonomy" id="445710"/>
    <lineage>
        <taxon>Bacteria</taxon>
        <taxon>Pseudomonadati</taxon>
        <taxon>Pseudomonadota</taxon>
        <taxon>Gammaproteobacteria</taxon>
        <taxon>Lysobacterales</taxon>
        <taxon>Rhodanobacteraceae</taxon>
        <taxon>Dyella</taxon>
    </lineage>
</organism>
<proteinExistence type="inferred from homology"/>
<keyword evidence="4 7" id="KW-0472">Membrane</keyword>
<gene>
    <name evidence="8" type="ORF">ATSB10_20200</name>
</gene>
<name>A0A160N1T2_9GAMM</name>
<dbReference type="PATRIC" id="fig|445710.3.peg.2018"/>
<dbReference type="PANTHER" id="PTHR38766">
    <property type="entry name" value="FLAGELLAR PROTEIN FLIO"/>
    <property type="match status" value="1"/>
</dbReference>
<dbReference type="GO" id="GO:0009425">
    <property type="term" value="C:bacterial-type flagellum basal body"/>
    <property type="evidence" value="ECO:0007669"/>
    <property type="project" value="UniProtKB-SubCell"/>
</dbReference>
<keyword evidence="5 7" id="KW-0975">Bacterial flagellum</keyword>
<dbReference type="Pfam" id="PF04347">
    <property type="entry name" value="FliO"/>
    <property type="match status" value="1"/>
</dbReference>
<dbReference type="EMBL" id="CP014841">
    <property type="protein sequence ID" value="AND69474.1"/>
    <property type="molecule type" value="Genomic_DNA"/>
</dbReference>
<dbReference type="InterPro" id="IPR022781">
    <property type="entry name" value="Flagellar_biosynth_FliO"/>
</dbReference>
<evidence type="ECO:0000313" key="8">
    <source>
        <dbReference type="EMBL" id="AND69474.1"/>
    </source>
</evidence>
<evidence type="ECO:0000256" key="4">
    <source>
        <dbReference type="ARBA" id="ARBA00023136"/>
    </source>
</evidence>
<dbReference type="PANTHER" id="PTHR38766:SF1">
    <property type="entry name" value="FLAGELLAR PROTEIN FLIO"/>
    <property type="match status" value="1"/>
</dbReference>
<evidence type="ECO:0000256" key="3">
    <source>
        <dbReference type="ARBA" id="ARBA00022989"/>
    </source>
</evidence>
<dbReference type="OrthoDB" id="5741235at2"/>